<evidence type="ECO:0000256" key="3">
    <source>
        <dbReference type="SAM" id="SignalP"/>
    </source>
</evidence>
<evidence type="ECO:0000256" key="1">
    <source>
        <dbReference type="SAM" id="MobiDB-lite"/>
    </source>
</evidence>
<gene>
    <name evidence="4" type="ORF">EIP91_008535</name>
</gene>
<accession>A0A4R0R2R6</accession>
<dbReference type="EMBL" id="RWJN01000473">
    <property type="protein sequence ID" value="TCD61381.1"/>
    <property type="molecule type" value="Genomic_DNA"/>
</dbReference>
<protein>
    <recommendedName>
        <fullName evidence="6">G-protein coupled receptors family 1 profile domain-containing protein</fullName>
    </recommendedName>
</protein>
<dbReference type="Proteomes" id="UP000292702">
    <property type="component" value="Unassembled WGS sequence"/>
</dbReference>
<keyword evidence="5" id="KW-1185">Reference proteome</keyword>
<keyword evidence="2" id="KW-0472">Membrane</keyword>
<organism evidence="4 5">
    <name type="scientific">Steccherinum ochraceum</name>
    <dbReference type="NCBI Taxonomy" id="92696"/>
    <lineage>
        <taxon>Eukaryota</taxon>
        <taxon>Fungi</taxon>
        <taxon>Dikarya</taxon>
        <taxon>Basidiomycota</taxon>
        <taxon>Agaricomycotina</taxon>
        <taxon>Agaricomycetes</taxon>
        <taxon>Polyporales</taxon>
        <taxon>Steccherinaceae</taxon>
        <taxon>Steccherinum</taxon>
    </lineage>
</organism>
<feature type="chain" id="PRO_5020894644" description="G-protein coupled receptors family 1 profile domain-containing protein" evidence="3">
    <location>
        <begin position="18"/>
        <end position="277"/>
    </location>
</feature>
<feature type="region of interest" description="Disordered" evidence="1">
    <location>
        <begin position="241"/>
        <end position="277"/>
    </location>
</feature>
<feature type="transmembrane region" description="Helical" evidence="2">
    <location>
        <begin position="140"/>
        <end position="160"/>
    </location>
</feature>
<evidence type="ECO:0000313" key="5">
    <source>
        <dbReference type="Proteomes" id="UP000292702"/>
    </source>
</evidence>
<feature type="transmembrane region" description="Helical" evidence="2">
    <location>
        <begin position="60"/>
        <end position="83"/>
    </location>
</feature>
<feature type="transmembrane region" description="Helical" evidence="2">
    <location>
        <begin position="103"/>
        <end position="120"/>
    </location>
</feature>
<keyword evidence="3" id="KW-0732">Signal</keyword>
<keyword evidence="2" id="KW-1133">Transmembrane helix</keyword>
<evidence type="ECO:0000256" key="2">
    <source>
        <dbReference type="SAM" id="Phobius"/>
    </source>
</evidence>
<sequence>MLCVLCLLFAIDRISSPINCKVVHPVLTTLGLVASACATTNLMIRTVIIWNYHKWIMIPLALVSCGQFFFSLYAGTTYAVAYWDKTLRTCLFQYEHYSHMASVFIYTVSYDLIILILTYIRIRSNTRSQLLPALRKQGILYFVFTSIVNTVAAVIIWLHLNDGMNAVATPPATTISVILSSQSVISLMRLNNSHGGTDTPSSARRNDRELFTKRRSQQLTTQIDFPTAIYGNNSFDVSRGFGGPSLSQSPMSSVGNLETSSSPSLPMPVASSSKLKL</sequence>
<dbReference type="AlphaFoldDB" id="A0A4R0R2R6"/>
<keyword evidence="2" id="KW-0812">Transmembrane</keyword>
<evidence type="ECO:0000313" key="4">
    <source>
        <dbReference type="EMBL" id="TCD61381.1"/>
    </source>
</evidence>
<name>A0A4R0R2R6_9APHY</name>
<evidence type="ECO:0008006" key="6">
    <source>
        <dbReference type="Google" id="ProtNLM"/>
    </source>
</evidence>
<dbReference type="OrthoDB" id="3197626at2759"/>
<feature type="compositionally biased region" description="Polar residues" evidence="1">
    <location>
        <begin position="245"/>
        <end position="277"/>
    </location>
</feature>
<feature type="signal peptide" evidence="3">
    <location>
        <begin position="1"/>
        <end position="17"/>
    </location>
</feature>
<reference evidence="4 5" key="1">
    <citation type="submission" date="2018-11" db="EMBL/GenBank/DDBJ databases">
        <title>Genome assembly of Steccherinum ochraceum LE-BIN_3174, the white-rot fungus of the Steccherinaceae family (The Residual Polyporoid clade, Polyporales, Basidiomycota).</title>
        <authorList>
            <person name="Fedorova T.V."/>
            <person name="Glazunova O.A."/>
            <person name="Landesman E.O."/>
            <person name="Moiseenko K.V."/>
            <person name="Psurtseva N.V."/>
            <person name="Savinova O.S."/>
            <person name="Shakhova N.V."/>
            <person name="Tyazhelova T.V."/>
            <person name="Vasina D.V."/>
        </authorList>
    </citation>
    <scope>NUCLEOTIDE SEQUENCE [LARGE SCALE GENOMIC DNA]</scope>
    <source>
        <strain evidence="4 5">LE-BIN_3174</strain>
    </source>
</reference>
<comment type="caution">
    <text evidence="4">The sequence shown here is derived from an EMBL/GenBank/DDBJ whole genome shotgun (WGS) entry which is preliminary data.</text>
</comment>
<feature type="transmembrane region" description="Helical" evidence="2">
    <location>
        <begin position="30"/>
        <end position="48"/>
    </location>
</feature>
<dbReference type="STRING" id="92696.A0A4R0R2R6"/>
<proteinExistence type="predicted"/>